<keyword evidence="2" id="KW-1185">Reference proteome</keyword>
<evidence type="ECO:0000313" key="2">
    <source>
        <dbReference type="Proteomes" id="UP000757604"/>
    </source>
</evidence>
<dbReference type="Proteomes" id="UP000757604">
    <property type="component" value="Unassembled WGS sequence"/>
</dbReference>
<dbReference type="EMBL" id="JAEUAO010000001">
    <property type="protein sequence ID" value="MBW9062354.1"/>
    <property type="molecule type" value="Genomic_DNA"/>
</dbReference>
<proteinExistence type="predicted"/>
<name>A0ABS7H7D7_9HYPH</name>
<accession>A0ABS7H7D7</accession>
<gene>
    <name evidence="1" type="ORF">JNB71_03385</name>
</gene>
<reference evidence="1 2" key="1">
    <citation type="journal article" date="2021" name="MBio">
        <title>Poor Competitiveness of Bradyrhizobium in Pigeon Pea Root Colonization in Indian Soils.</title>
        <authorList>
            <person name="Chalasani D."/>
            <person name="Basu A."/>
            <person name="Pullabhotla S.V.S.R.N."/>
            <person name="Jorrin B."/>
            <person name="Neal A.L."/>
            <person name="Poole P.S."/>
            <person name="Podile A.R."/>
            <person name="Tkacz A."/>
        </authorList>
    </citation>
    <scope>NUCLEOTIDE SEQUENCE [LARGE SCALE GENOMIC DNA]</scope>
    <source>
        <strain evidence="1 2">HU44</strain>
    </source>
</reference>
<protein>
    <submittedName>
        <fullName evidence="1">Uncharacterized protein</fullName>
    </submittedName>
</protein>
<comment type="caution">
    <text evidence="1">The sequence shown here is derived from an EMBL/GenBank/DDBJ whole genome shotgun (WGS) entry which is preliminary data.</text>
</comment>
<sequence>MSLCREVISDASIAMMRRVLCNECTRRQIKPDSIEGEELARVIMYAFIGGMTEERELSCLVRNLVD</sequence>
<dbReference type="RefSeq" id="WP_220370412.1">
    <property type="nucleotide sequence ID" value="NZ_JAEUAO010000001.1"/>
</dbReference>
<evidence type="ECO:0000313" key="1">
    <source>
        <dbReference type="EMBL" id="MBW9062354.1"/>
    </source>
</evidence>
<organism evidence="1 2">
    <name type="scientific">Rhizobium herbae</name>
    <dbReference type="NCBI Taxonomy" id="508661"/>
    <lineage>
        <taxon>Bacteria</taxon>
        <taxon>Pseudomonadati</taxon>
        <taxon>Pseudomonadota</taxon>
        <taxon>Alphaproteobacteria</taxon>
        <taxon>Hyphomicrobiales</taxon>
        <taxon>Rhizobiaceae</taxon>
        <taxon>Rhizobium/Agrobacterium group</taxon>
        <taxon>Rhizobium</taxon>
    </lineage>
</organism>